<feature type="domain" description="Peptidase S1" evidence="7">
    <location>
        <begin position="34"/>
        <end position="274"/>
    </location>
</feature>
<dbReference type="GO" id="GO:0004252">
    <property type="term" value="F:serine-type endopeptidase activity"/>
    <property type="evidence" value="ECO:0007669"/>
    <property type="project" value="InterPro"/>
</dbReference>
<comment type="similarity">
    <text evidence="1">Belongs to the peptidase S1 family.</text>
</comment>
<dbReference type="InterPro" id="IPR043504">
    <property type="entry name" value="Peptidase_S1_PA_chymotrypsin"/>
</dbReference>
<dbReference type="Gene3D" id="2.40.10.10">
    <property type="entry name" value="Trypsin-like serine proteases"/>
    <property type="match status" value="1"/>
</dbReference>
<evidence type="ECO:0000313" key="8">
    <source>
        <dbReference type="Proteomes" id="UP001165740"/>
    </source>
</evidence>
<feature type="chain" id="PRO_5040749546" evidence="6">
    <location>
        <begin position="22"/>
        <end position="274"/>
    </location>
</feature>
<evidence type="ECO:0000256" key="2">
    <source>
        <dbReference type="ARBA" id="ARBA00022670"/>
    </source>
</evidence>
<organism evidence="8 9">
    <name type="scientific">Biomphalaria glabrata</name>
    <name type="common">Bloodfluke planorb</name>
    <name type="synonym">Freshwater snail</name>
    <dbReference type="NCBI Taxonomy" id="6526"/>
    <lineage>
        <taxon>Eukaryota</taxon>
        <taxon>Metazoa</taxon>
        <taxon>Spiralia</taxon>
        <taxon>Lophotrochozoa</taxon>
        <taxon>Mollusca</taxon>
        <taxon>Gastropoda</taxon>
        <taxon>Heterobranchia</taxon>
        <taxon>Euthyneura</taxon>
        <taxon>Panpulmonata</taxon>
        <taxon>Hygrophila</taxon>
        <taxon>Lymnaeoidea</taxon>
        <taxon>Planorbidae</taxon>
        <taxon>Biomphalaria</taxon>
    </lineage>
</organism>
<dbReference type="Pfam" id="PF00089">
    <property type="entry name" value="Trypsin"/>
    <property type="match status" value="1"/>
</dbReference>
<dbReference type="FunFam" id="2.40.10.10:FF:000036">
    <property type="entry name" value="Trypsin beta"/>
    <property type="match status" value="1"/>
</dbReference>
<dbReference type="SMART" id="SM00020">
    <property type="entry name" value="Tryp_SPc"/>
    <property type="match status" value="1"/>
</dbReference>
<keyword evidence="8" id="KW-1185">Reference proteome</keyword>
<dbReference type="PRINTS" id="PR00722">
    <property type="entry name" value="CHYMOTRYPSIN"/>
</dbReference>
<dbReference type="SUPFAM" id="SSF50494">
    <property type="entry name" value="Trypsin-like serine proteases"/>
    <property type="match status" value="1"/>
</dbReference>
<dbReference type="FunFam" id="2.40.10.10:FF:000068">
    <property type="entry name" value="transmembrane protease serine 2"/>
    <property type="match status" value="1"/>
</dbReference>
<protein>
    <submittedName>
        <fullName evidence="9">Fibrinolytic enzyme, isozyme C-like isoform X1</fullName>
    </submittedName>
</protein>
<dbReference type="GO" id="GO:0006508">
    <property type="term" value="P:proteolysis"/>
    <property type="evidence" value="ECO:0007669"/>
    <property type="project" value="UniProtKB-KW"/>
</dbReference>
<dbReference type="InterPro" id="IPR009003">
    <property type="entry name" value="Peptidase_S1_PA"/>
</dbReference>
<keyword evidence="3" id="KW-0378">Hydrolase</keyword>
<dbReference type="InterPro" id="IPR018114">
    <property type="entry name" value="TRYPSIN_HIS"/>
</dbReference>
<keyword evidence="2" id="KW-0645">Protease</keyword>
<evidence type="ECO:0000256" key="3">
    <source>
        <dbReference type="ARBA" id="ARBA00022801"/>
    </source>
</evidence>
<gene>
    <name evidence="9" type="primary">LOC106063034</name>
</gene>
<dbReference type="RefSeq" id="XP_055892942.1">
    <property type="nucleotide sequence ID" value="XM_056036967.1"/>
</dbReference>
<dbReference type="AlphaFoldDB" id="A0A9W3B0E4"/>
<evidence type="ECO:0000259" key="7">
    <source>
        <dbReference type="PROSITE" id="PS50240"/>
    </source>
</evidence>
<dbReference type="InterPro" id="IPR050430">
    <property type="entry name" value="Peptidase_S1"/>
</dbReference>
<proteinExistence type="inferred from homology"/>
<keyword evidence="5" id="KW-1015">Disulfide bond</keyword>
<keyword evidence="6" id="KW-0732">Signal</keyword>
<keyword evidence="4" id="KW-0720">Serine protease</keyword>
<evidence type="ECO:0000313" key="9">
    <source>
        <dbReference type="RefSeq" id="XP_055892942.1"/>
    </source>
</evidence>
<evidence type="ECO:0000256" key="5">
    <source>
        <dbReference type="ARBA" id="ARBA00023157"/>
    </source>
</evidence>
<accession>A0A9W3B0E4</accession>
<dbReference type="OrthoDB" id="6274970at2759"/>
<dbReference type="InterPro" id="IPR001254">
    <property type="entry name" value="Trypsin_dom"/>
</dbReference>
<dbReference type="Proteomes" id="UP001165740">
    <property type="component" value="Chromosome 7"/>
</dbReference>
<reference evidence="9" key="1">
    <citation type="submission" date="2025-08" db="UniProtKB">
        <authorList>
            <consortium name="RefSeq"/>
        </authorList>
    </citation>
    <scope>IDENTIFICATION</scope>
</reference>
<name>A0A9W3B0E4_BIOGL</name>
<dbReference type="GeneID" id="106063034"/>
<dbReference type="InterPro" id="IPR001314">
    <property type="entry name" value="Peptidase_S1A"/>
</dbReference>
<dbReference type="PANTHER" id="PTHR24276:SF98">
    <property type="entry name" value="FI18310P1-RELATED"/>
    <property type="match status" value="1"/>
</dbReference>
<feature type="signal peptide" evidence="6">
    <location>
        <begin position="1"/>
        <end position="21"/>
    </location>
</feature>
<dbReference type="PROSITE" id="PS50240">
    <property type="entry name" value="TRYPSIN_DOM"/>
    <property type="match status" value="1"/>
</dbReference>
<evidence type="ECO:0000256" key="6">
    <source>
        <dbReference type="SAM" id="SignalP"/>
    </source>
</evidence>
<dbReference type="PANTHER" id="PTHR24276">
    <property type="entry name" value="POLYSERASE-RELATED"/>
    <property type="match status" value="1"/>
</dbReference>
<evidence type="ECO:0000256" key="1">
    <source>
        <dbReference type="ARBA" id="ARBA00007664"/>
    </source>
</evidence>
<sequence length="274" mass="30356">MNLLIATSLFLLLTDIDVTSSRARHSIGGFIKRIIYGTNAELYDIPSQVGIFYRRENNWTLECGGVLIKPDKVLTAAHCMKGVKAINVKVSVGMLNKFGPPTQYEQIIYVKRIKIHEDFDAKAILINDLAILTLANPAILNNNVKVAQLAVDSSDFFDKLCIVSGWGKSNYTDISGKNRLQKTSITLLSKEECISNWKLYSDRINDRQLVCVLDKQGEPSIPCNGDSGGPLFCGPRLDQLVGVTSFGRNGCPIDSPVVYTDVSQCYRSWIETNS</sequence>
<dbReference type="PROSITE" id="PS00134">
    <property type="entry name" value="TRYPSIN_HIS"/>
    <property type="match status" value="1"/>
</dbReference>
<dbReference type="CDD" id="cd00190">
    <property type="entry name" value="Tryp_SPc"/>
    <property type="match status" value="1"/>
</dbReference>
<evidence type="ECO:0000256" key="4">
    <source>
        <dbReference type="ARBA" id="ARBA00022825"/>
    </source>
</evidence>